<organism evidence="2 3">
    <name type="scientific">Lasiosphaeris hirsuta</name>
    <dbReference type="NCBI Taxonomy" id="260670"/>
    <lineage>
        <taxon>Eukaryota</taxon>
        <taxon>Fungi</taxon>
        <taxon>Dikarya</taxon>
        <taxon>Ascomycota</taxon>
        <taxon>Pezizomycotina</taxon>
        <taxon>Sordariomycetes</taxon>
        <taxon>Sordariomycetidae</taxon>
        <taxon>Sordariales</taxon>
        <taxon>Lasiosphaeriaceae</taxon>
        <taxon>Lasiosphaeris</taxon>
    </lineage>
</organism>
<accession>A0AA39ZVZ4</accession>
<comment type="caution">
    <text evidence="2">The sequence shown here is derived from an EMBL/GenBank/DDBJ whole genome shotgun (WGS) entry which is preliminary data.</text>
</comment>
<reference evidence="2" key="1">
    <citation type="submission" date="2023-06" db="EMBL/GenBank/DDBJ databases">
        <title>Genome-scale phylogeny and comparative genomics of the fungal order Sordariales.</title>
        <authorList>
            <consortium name="Lawrence Berkeley National Laboratory"/>
            <person name="Hensen N."/>
            <person name="Bonometti L."/>
            <person name="Westerberg I."/>
            <person name="Brannstrom I.O."/>
            <person name="Guillou S."/>
            <person name="Cros-Aarteil S."/>
            <person name="Calhoun S."/>
            <person name="Haridas S."/>
            <person name="Kuo A."/>
            <person name="Mondo S."/>
            <person name="Pangilinan J."/>
            <person name="Riley R."/>
            <person name="Labutti K."/>
            <person name="Andreopoulos B."/>
            <person name="Lipzen A."/>
            <person name="Chen C."/>
            <person name="Yanf M."/>
            <person name="Daum C."/>
            <person name="Ng V."/>
            <person name="Clum A."/>
            <person name="Steindorff A."/>
            <person name="Ohm R."/>
            <person name="Martin F."/>
            <person name="Silar P."/>
            <person name="Natvig D."/>
            <person name="Lalanne C."/>
            <person name="Gautier V."/>
            <person name="Ament-Velasquez S.L."/>
            <person name="Kruys A."/>
            <person name="Hutchinson M.I."/>
            <person name="Powell A.J."/>
            <person name="Barry K."/>
            <person name="Miller A.N."/>
            <person name="Grigoriev I.V."/>
            <person name="Debuchy R."/>
            <person name="Gladieux P."/>
            <person name="Thoren M.H."/>
            <person name="Johannesson H."/>
        </authorList>
    </citation>
    <scope>NUCLEOTIDE SEQUENCE</scope>
    <source>
        <strain evidence="2">SMH4607-1</strain>
    </source>
</reference>
<name>A0AA39ZVZ4_9PEZI</name>
<evidence type="ECO:0000313" key="3">
    <source>
        <dbReference type="Proteomes" id="UP001172102"/>
    </source>
</evidence>
<dbReference type="PANTHER" id="PTHR41677:SF1">
    <property type="entry name" value="FE2OG DIOXYGENASE DOMAIN-CONTAINING PROTEIN"/>
    <property type="match status" value="1"/>
</dbReference>
<feature type="region of interest" description="Disordered" evidence="1">
    <location>
        <begin position="167"/>
        <end position="187"/>
    </location>
</feature>
<proteinExistence type="predicted"/>
<dbReference type="Proteomes" id="UP001172102">
    <property type="component" value="Unassembled WGS sequence"/>
</dbReference>
<sequence length="360" mass="40432">MAAADVLTPSAAHASSWGPYQHVGSIIAKPTKEAFDPKKHLNFAPPAKVHTMADIGLPKDTGVSALAVSEPFPLFTPEAVMRMREEVLSDAVMDNCQYSSNLAQAQLRGYADKYAPFVYDAWKHPETLRIVSKVAGIDLAVQFDFEIGHINLSFKTEEQRQRELRAYHNPPMPKTTGSGADDNDQDAAPPIVGWHKDSYPFVCVVMLSDCTNMIGGETALRTGTGEILKIRSPQMGHAIILQGRYIEHQALRALGATERITMVTSYRPRQPHVRDDTVLTTVRPISDLGELYHQFAKYRLEMLEERVRAQLRELVDARAAGRRVPTRRLKAFFVEQQRFLEHMDREMVQDEEVVKGVMGH</sequence>
<dbReference type="PANTHER" id="PTHR41677">
    <property type="entry name" value="YALI0B19030P"/>
    <property type="match status" value="1"/>
</dbReference>
<evidence type="ECO:0000313" key="2">
    <source>
        <dbReference type="EMBL" id="KAK0704595.1"/>
    </source>
</evidence>
<dbReference type="EMBL" id="JAUKUA010000007">
    <property type="protein sequence ID" value="KAK0704595.1"/>
    <property type="molecule type" value="Genomic_DNA"/>
</dbReference>
<keyword evidence="3" id="KW-1185">Reference proteome</keyword>
<protein>
    <recommendedName>
        <fullName evidence="4">Fe2OG dioxygenase domain-containing protein</fullName>
    </recommendedName>
</protein>
<gene>
    <name evidence="2" type="ORF">B0H67DRAFT_497953</name>
</gene>
<evidence type="ECO:0000256" key="1">
    <source>
        <dbReference type="SAM" id="MobiDB-lite"/>
    </source>
</evidence>
<dbReference type="AlphaFoldDB" id="A0AA39ZVZ4"/>
<evidence type="ECO:0008006" key="4">
    <source>
        <dbReference type="Google" id="ProtNLM"/>
    </source>
</evidence>